<dbReference type="GO" id="GO:0033588">
    <property type="term" value="C:elongator holoenzyme complex"/>
    <property type="evidence" value="ECO:0007669"/>
    <property type="project" value="InterPro"/>
</dbReference>
<evidence type="ECO:0000256" key="1">
    <source>
        <dbReference type="ARBA" id="ARBA00004123"/>
    </source>
</evidence>
<dbReference type="SUPFAM" id="SSF50978">
    <property type="entry name" value="WD40 repeat-like"/>
    <property type="match status" value="1"/>
</dbReference>
<keyword evidence="13" id="KW-1185">Reference proteome</keyword>
<feature type="repeat" description="WD" evidence="11">
    <location>
        <begin position="128"/>
        <end position="169"/>
    </location>
</feature>
<feature type="non-terminal residue" evidence="12">
    <location>
        <position position="330"/>
    </location>
</feature>
<organism evidence="12 13">
    <name type="scientific">Aromia moschata</name>
    <dbReference type="NCBI Taxonomy" id="1265417"/>
    <lineage>
        <taxon>Eukaryota</taxon>
        <taxon>Metazoa</taxon>
        <taxon>Ecdysozoa</taxon>
        <taxon>Arthropoda</taxon>
        <taxon>Hexapoda</taxon>
        <taxon>Insecta</taxon>
        <taxon>Pterygota</taxon>
        <taxon>Neoptera</taxon>
        <taxon>Endopterygota</taxon>
        <taxon>Coleoptera</taxon>
        <taxon>Polyphaga</taxon>
        <taxon>Cucujiformia</taxon>
        <taxon>Chrysomeloidea</taxon>
        <taxon>Cerambycidae</taxon>
        <taxon>Cerambycinae</taxon>
        <taxon>Callichromatini</taxon>
        <taxon>Aromia</taxon>
    </lineage>
</organism>
<dbReference type="GO" id="GO:0002098">
    <property type="term" value="P:tRNA wobble uridine modification"/>
    <property type="evidence" value="ECO:0007669"/>
    <property type="project" value="InterPro"/>
</dbReference>
<dbReference type="PROSITE" id="PS50294">
    <property type="entry name" value="WD_REPEATS_REGION"/>
    <property type="match status" value="1"/>
</dbReference>
<accession>A0AAV8X9U3</accession>
<evidence type="ECO:0000256" key="9">
    <source>
        <dbReference type="ARBA" id="ARBA00022737"/>
    </source>
</evidence>
<comment type="subcellular location">
    <subcellularLocation>
        <location evidence="2">Cytoplasm</location>
    </subcellularLocation>
    <subcellularLocation>
        <location evidence="1">Nucleus</location>
    </subcellularLocation>
</comment>
<keyword evidence="7 11" id="KW-0853">WD repeat</keyword>
<dbReference type="GO" id="GO:0005634">
    <property type="term" value="C:nucleus"/>
    <property type="evidence" value="ECO:0007669"/>
    <property type="project" value="UniProtKB-SubCell"/>
</dbReference>
<dbReference type="SMART" id="SM00320">
    <property type="entry name" value="WD40"/>
    <property type="match status" value="4"/>
</dbReference>
<sequence>MGLDLARPKVRIPAVSAGHSHNMWKEVSSSSPHLLQSGSFFTPIVADPENNVRNPESGDTSWKPGVSGISTGFSKTNLIENNSYLSGSQIELYVETESEKITVESKAQLVGHEDWIRGMDFTLDESILTGHEGWIYSVNWCSNSLQLLSASIDKSMIIWEFDKNSGLDTSNWKQTQKLMSHTLTVVQLQFSPDSNHLLSVSRDRRWSLFTRNEQDQFELVATTTKSTGIHARIIWACCWSHDSKYFATGSRDGKVVVWTVNEEKEKTTALGQCEAASTVLELPNESVTAVAFAPDLVSGAYLVAVGVESGEIRLYKWVPEQWKEVLVLSK</sequence>
<proteinExistence type="inferred from homology"/>
<evidence type="ECO:0000256" key="2">
    <source>
        <dbReference type="ARBA" id="ARBA00004496"/>
    </source>
</evidence>
<evidence type="ECO:0000256" key="10">
    <source>
        <dbReference type="ARBA" id="ARBA00023242"/>
    </source>
</evidence>
<evidence type="ECO:0000256" key="5">
    <source>
        <dbReference type="ARBA" id="ARBA00020267"/>
    </source>
</evidence>
<dbReference type="PANTHER" id="PTHR44111">
    <property type="entry name" value="ELONGATOR COMPLEX PROTEIN 2"/>
    <property type="match status" value="1"/>
</dbReference>
<dbReference type="Gene3D" id="2.130.10.10">
    <property type="entry name" value="YVTN repeat-like/Quinoprotein amine dehydrogenase"/>
    <property type="match status" value="1"/>
</dbReference>
<name>A0AAV8X9U3_9CUCU</name>
<dbReference type="AlphaFoldDB" id="A0AAV8X9U3"/>
<dbReference type="InterPro" id="IPR001680">
    <property type="entry name" value="WD40_rpt"/>
</dbReference>
<gene>
    <name evidence="12" type="ORF">NQ318_011497</name>
</gene>
<evidence type="ECO:0000256" key="6">
    <source>
        <dbReference type="ARBA" id="ARBA00022490"/>
    </source>
</evidence>
<dbReference type="PROSITE" id="PS50082">
    <property type="entry name" value="WD_REPEATS_2"/>
    <property type="match status" value="2"/>
</dbReference>
<evidence type="ECO:0000256" key="4">
    <source>
        <dbReference type="ARBA" id="ARBA00005881"/>
    </source>
</evidence>
<dbReference type="PROSITE" id="PS00678">
    <property type="entry name" value="WD_REPEATS_1"/>
    <property type="match status" value="1"/>
</dbReference>
<dbReference type="EMBL" id="JAPWTK010000912">
    <property type="protein sequence ID" value="KAJ8935251.1"/>
    <property type="molecule type" value="Genomic_DNA"/>
</dbReference>
<evidence type="ECO:0000313" key="13">
    <source>
        <dbReference type="Proteomes" id="UP001162162"/>
    </source>
</evidence>
<protein>
    <recommendedName>
        <fullName evidence="5">Elongator complex protein 2</fullName>
    </recommendedName>
</protein>
<evidence type="ECO:0000313" key="12">
    <source>
        <dbReference type="EMBL" id="KAJ8935251.1"/>
    </source>
</evidence>
<dbReference type="InterPro" id="IPR015943">
    <property type="entry name" value="WD40/YVTN_repeat-like_dom_sf"/>
</dbReference>
<dbReference type="InterPro" id="IPR019775">
    <property type="entry name" value="WD40_repeat_CS"/>
</dbReference>
<evidence type="ECO:0000256" key="3">
    <source>
        <dbReference type="ARBA" id="ARBA00005043"/>
    </source>
</evidence>
<keyword evidence="8" id="KW-0819">tRNA processing</keyword>
<comment type="caution">
    <text evidence="12">The sequence shown here is derived from an EMBL/GenBank/DDBJ whole genome shotgun (WGS) entry which is preliminary data.</text>
</comment>
<keyword evidence="9" id="KW-0677">Repeat</keyword>
<reference evidence="12" key="1">
    <citation type="journal article" date="2023" name="Insect Mol. Biol.">
        <title>Genome sequencing provides insights into the evolution of gene families encoding plant cell wall-degrading enzymes in longhorned beetles.</title>
        <authorList>
            <person name="Shin N.R."/>
            <person name="Okamura Y."/>
            <person name="Kirsch R."/>
            <person name="Pauchet Y."/>
        </authorList>
    </citation>
    <scope>NUCLEOTIDE SEQUENCE</scope>
    <source>
        <strain evidence="12">AMC_N1</strain>
    </source>
</reference>
<dbReference type="Proteomes" id="UP001162162">
    <property type="component" value="Unassembled WGS sequence"/>
</dbReference>
<keyword evidence="10" id="KW-0539">Nucleus</keyword>
<evidence type="ECO:0000256" key="7">
    <source>
        <dbReference type="ARBA" id="ARBA00022574"/>
    </source>
</evidence>
<dbReference type="InterPro" id="IPR036322">
    <property type="entry name" value="WD40_repeat_dom_sf"/>
</dbReference>
<evidence type="ECO:0000256" key="8">
    <source>
        <dbReference type="ARBA" id="ARBA00022694"/>
    </source>
</evidence>
<keyword evidence="6" id="KW-0963">Cytoplasm</keyword>
<dbReference type="Pfam" id="PF00400">
    <property type="entry name" value="WD40"/>
    <property type="match status" value="3"/>
</dbReference>
<comment type="pathway">
    <text evidence="3">tRNA modification; 5-methoxycarbonylmethyl-2-thiouridine-tRNA biosynthesis.</text>
</comment>
<feature type="repeat" description="WD" evidence="11">
    <location>
        <begin position="227"/>
        <end position="268"/>
    </location>
</feature>
<evidence type="ECO:0000256" key="11">
    <source>
        <dbReference type="PROSITE-ProRule" id="PRU00221"/>
    </source>
</evidence>
<dbReference type="InterPro" id="IPR037289">
    <property type="entry name" value="Elp2"/>
</dbReference>
<comment type="similarity">
    <text evidence="4">Belongs to the WD repeat ELP2 family.</text>
</comment>
<dbReference type="PANTHER" id="PTHR44111:SF1">
    <property type="entry name" value="ELONGATOR COMPLEX PROTEIN 2"/>
    <property type="match status" value="1"/>
</dbReference>
<dbReference type="GO" id="GO:0005737">
    <property type="term" value="C:cytoplasm"/>
    <property type="evidence" value="ECO:0007669"/>
    <property type="project" value="UniProtKB-SubCell"/>
</dbReference>